<evidence type="ECO:0000313" key="8">
    <source>
        <dbReference type="Proteomes" id="UP001165586"/>
    </source>
</evidence>
<feature type="region of interest" description="Disordered" evidence="3">
    <location>
        <begin position="219"/>
        <end position="285"/>
    </location>
</feature>
<dbReference type="Gene3D" id="3.40.47.10">
    <property type="match status" value="2"/>
</dbReference>
<evidence type="ECO:0000259" key="6">
    <source>
        <dbReference type="Pfam" id="PF08545"/>
    </source>
</evidence>
<evidence type="ECO:0000256" key="2">
    <source>
        <dbReference type="ARBA" id="ARBA00023315"/>
    </source>
</evidence>
<dbReference type="EMBL" id="JANLCJ010000003">
    <property type="protein sequence ID" value="MCS5734148.1"/>
    <property type="molecule type" value="Genomic_DNA"/>
</dbReference>
<dbReference type="InterPro" id="IPR013751">
    <property type="entry name" value="ACP_syn_III_N"/>
</dbReference>
<proteinExistence type="predicted"/>
<keyword evidence="8" id="KW-1185">Reference proteome</keyword>
<keyword evidence="4" id="KW-0472">Membrane</keyword>
<feature type="compositionally biased region" description="Low complexity" evidence="3">
    <location>
        <begin position="17"/>
        <end position="37"/>
    </location>
</feature>
<keyword evidence="1" id="KW-0808">Transferase</keyword>
<comment type="caution">
    <text evidence="7">The sequence shown here is derived from an EMBL/GenBank/DDBJ whole genome shotgun (WGS) entry which is preliminary data.</text>
</comment>
<dbReference type="RefSeq" id="WP_259538997.1">
    <property type="nucleotide sequence ID" value="NZ_JANLCJ010000003.1"/>
</dbReference>
<dbReference type="SUPFAM" id="SSF53901">
    <property type="entry name" value="Thiolase-like"/>
    <property type="match status" value="1"/>
</dbReference>
<protein>
    <submittedName>
        <fullName evidence="7">Ketoacyl-ACP synthase III</fullName>
    </submittedName>
</protein>
<keyword evidence="4" id="KW-1133">Transmembrane helix</keyword>
<organism evidence="7 8">
    <name type="scientific">Herbiconiux daphne</name>
    <dbReference type="NCBI Taxonomy" id="2970914"/>
    <lineage>
        <taxon>Bacteria</taxon>
        <taxon>Bacillati</taxon>
        <taxon>Actinomycetota</taxon>
        <taxon>Actinomycetes</taxon>
        <taxon>Micrococcales</taxon>
        <taxon>Microbacteriaceae</taxon>
        <taxon>Herbiconiux</taxon>
    </lineage>
</organism>
<evidence type="ECO:0000256" key="3">
    <source>
        <dbReference type="SAM" id="MobiDB-lite"/>
    </source>
</evidence>
<gene>
    <name evidence="7" type="ORF">N1032_10400</name>
</gene>
<feature type="domain" description="Beta-ketoacyl-[acyl-carrier-protein] synthase III N-terminal" evidence="6">
    <location>
        <begin position="150"/>
        <end position="225"/>
    </location>
</feature>
<keyword evidence="2" id="KW-0012">Acyltransferase</keyword>
<reference evidence="7" key="1">
    <citation type="submission" date="2022-08" db="EMBL/GenBank/DDBJ databases">
        <authorList>
            <person name="Deng Y."/>
            <person name="Han X.-F."/>
            <person name="Zhang Y.-Q."/>
        </authorList>
    </citation>
    <scope>NUCLEOTIDE SEQUENCE</scope>
    <source>
        <strain evidence="7">CPCC 203386</strain>
    </source>
</reference>
<dbReference type="InterPro" id="IPR016039">
    <property type="entry name" value="Thiolase-like"/>
</dbReference>
<dbReference type="InterPro" id="IPR013747">
    <property type="entry name" value="ACP_syn_III_C"/>
</dbReference>
<sequence length="430" mass="44968">MTTPRALGHDPVGSQRPVRALAPVSVSAPSPASSTVPAPAPLRSRIAAVATYLPDTTRSADETEELLSRLNPELRLPTGLVRRLTGVERVHLRPDGWQTSDLAVAAARTALERSPGPIDLLLFASASQDMIEPATSHIVSAKLGLDCPVMDVKNACNSVLNALQVGDALIMSGQYRRVLIASGEQPSHAVRWQLADQAQFLRSFAGYTMSDAGAALILERTDDTTPDATTNRSRTDDSGPDAATRAPAPTVPLARPRVTGAAHDPASPEPESKPEPHPAPPAAGILGSRFVAHSTHWNVGTLPTGGSVNPHAEGGSYFDMDGAALQQAFSEVGVGLVEQTVADLGYAVPDLDFVAVHQVALRYHETIVRVLGVDPGRTVVTIADHGNLASVSLPRQLELALERGIVGPGSLIAMVGLAGGISLGAMVVRL</sequence>
<name>A0ABT2H2H1_9MICO</name>
<accession>A0ABT2H2H1</accession>
<dbReference type="Pfam" id="PF08545">
    <property type="entry name" value="ACP_syn_III"/>
    <property type="match status" value="1"/>
</dbReference>
<evidence type="ECO:0000256" key="4">
    <source>
        <dbReference type="SAM" id="Phobius"/>
    </source>
</evidence>
<evidence type="ECO:0000256" key="1">
    <source>
        <dbReference type="ARBA" id="ARBA00022679"/>
    </source>
</evidence>
<dbReference type="Proteomes" id="UP001165586">
    <property type="component" value="Unassembled WGS sequence"/>
</dbReference>
<dbReference type="Pfam" id="PF08541">
    <property type="entry name" value="ACP_syn_III_C"/>
    <property type="match status" value="1"/>
</dbReference>
<dbReference type="PANTHER" id="PTHR34069">
    <property type="entry name" value="3-OXOACYL-[ACYL-CARRIER-PROTEIN] SYNTHASE 3"/>
    <property type="match status" value="1"/>
</dbReference>
<keyword evidence="4" id="KW-0812">Transmembrane</keyword>
<feature type="transmembrane region" description="Helical" evidence="4">
    <location>
        <begin position="405"/>
        <end position="428"/>
    </location>
</feature>
<evidence type="ECO:0000313" key="7">
    <source>
        <dbReference type="EMBL" id="MCS5734148.1"/>
    </source>
</evidence>
<dbReference type="PANTHER" id="PTHR34069:SF2">
    <property type="entry name" value="BETA-KETOACYL-[ACYL-CARRIER-PROTEIN] SYNTHASE III"/>
    <property type="match status" value="1"/>
</dbReference>
<feature type="domain" description="Beta-ketoacyl-[acyl-carrier-protein] synthase III C-terminal" evidence="5">
    <location>
        <begin position="344"/>
        <end position="429"/>
    </location>
</feature>
<evidence type="ECO:0000259" key="5">
    <source>
        <dbReference type="Pfam" id="PF08541"/>
    </source>
</evidence>
<feature type="region of interest" description="Disordered" evidence="3">
    <location>
        <begin position="1"/>
        <end position="39"/>
    </location>
</feature>